<feature type="domain" description="Rv2525c-like glycoside hydrolase-like" evidence="2">
    <location>
        <begin position="52"/>
        <end position="189"/>
    </location>
</feature>
<comment type="caution">
    <text evidence="3">The sequence shown here is derived from an EMBL/GenBank/DDBJ whole genome shotgun (WGS) entry which is preliminary data.</text>
</comment>
<evidence type="ECO:0000313" key="4">
    <source>
        <dbReference type="Proteomes" id="UP001281447"/>
    </source>
</evidence>
<evidence type="ECO:0000259" key="2">
    <source>
        <dbReference type="Pfam" id="PF08924"/>
    </source>
</evidence>
<dbReference type="InterPro" id="IPR017853">
    <property type="entry name" value="GH"/>
</dbReference>
<proteinExistence type="predicted"/>
<evidence type="ECO:0000313" key="3">
    <source>
        <dbReference type="EMBL" id="MDY0395866.1"/>
    </source>
</evidence>
<feature type="compositionally biased region" description="Basic and acidic residues" evidence="1">
    <location>
        <begin position="1"/>
        <end position="19"/>
    </location>
</feature>
<gene>
    <name evidence="3" type="ORF">RWE15_17605</name>
</gene>
<evidence type="ECO:0000256" key="1">
    <source>
        <dbReference type="SAM" id="MobiDB-lite"/>
    </source>
</evidence>
<dbReference type="Proteomes" id="UP001281447">
    <property type="component" value="Unassembled WGS sequence"/>
</dbReference>
<keyword evidence="4" id="KW-1185">Reference proteome</keyword>
<reference evidence="3 4" key="1">
    <citation type="submission" date="2023-10" db="EMBL/GenBank/DDBJ databases">
        <title>Virgibacillus halophilus 5B73C genome.</title>
        <authorList>
            <person name="Miliotis G."/>
            <person name="Sengupta P."/>
            <person name="Hameed A."/>
            <person name="Chuvochina M."/>
            <person name="Mcdonagh F."/>
            <person name="Simpson A.C."/>
            <person name="Singh N.K."/>
            <person name="Rekha P.D."/>
            <person name="Raman K."/>
            <person name="Hugenholtz P."/>
            <person name="Venkateswaran K."/>
        </authorList>
    </citation>
    <scope>NUCLEOTIDE SEQUENCE [LARGE SCALE GENOMIC DNA]</scope>
    <source>
        <strain evidence="3 4">5B73C</strain>
    </source>
</reference>
<dbReference type="InterPro" id="IPR015020">
    <property type="entry name" value="Rv2525c-like_Glyco_Hydro-like"/>
</dbReference>
<organism evidence="3 4">
    <name type="scientific">Tigheibacillus halophilus</name>
    <dbReference type="NCBI Taxonomy" id="361280"/>
    <lineage>
        <taxon>Bacteria</taxon>
        <taxon>Bacillati</taxon>
        <taxon>Bacillota</taxon>
        <taxon>Bacilli</taxon>
        <taxon>Bacillales</taxon>
        <taxon>Bacillaceae</taxon>
        <taxon>Tigheibacillus</taxon>
    </lineage>
</organism>
<protein>
    <submittedName>
        <fullName evidence="3">DUF1906 domain-containing protein</fullName>
    </submittedName>
</protein>
<accession>A0ABU5C975</accession>
<dbReference type="SUPFAM" id="SSF51445">
    <property type="entry name" value="(Trans)glycosidases"/>
    <property type="match status" value="1"/>
</dbReference>
<name>A0ABU5C975_9BACI</name>
<dbReference type="EMBL" id="JAWDIP010000004">
    <property type="protein sequence ID" value="MDY0395866.1"/>
    <property type="molecule type" value="Genomic_DNA"/>
</dbReference>
<dbReference type="Gene3D" id="3.20.20.80">
    <property type="entry name" value="Glycosidases"/>
    <property type="match status" value="1"/>
</dbReference>
<dbReference type="Pfam" id="PF08924">
    <property type="entry name" value="Rv2525c_GlyHyd-like"/>
    <property type="match status" value="1"/>
</dbReference>
<feature type="region of interest" description="Disordered" evidence="1">
    <location>
        <begin position="1"/>
        <end position="22"/>
    </location>
</feature>
<sequence>MTVNTKKERQEKKNSNERKKNSKVYWGVDSASEVSKALYSCARENYGKPQVWGRYLGDKEVSKGITKNEASYLHDEGIKILLIYNHFQNATGYDNGKESAKQALKFANEIDAPNTVAIFADIEPNYKVDSAFIQGWYETLHQAKWNAGIYGDFSNKSKLSKALDGAEKNAKQHTILWSAQPQTKETSRKEAPDFKPDGMHDTKLYGWQYTIEAKNCEIDMNLFKQEMDESLW</sequence>